<dbReference type="Gene3D" id="3.40.640.10">
    <property type="entry name" value="Type I PLP-dependent aspartate aminotransferase-like (Major domain)"/>
    <property type="match status" value="1"/>
</dbReference>
<dbReference type="EMBL" id="JAMZEC010000001">
    <property type="protein sequence ID" value="MCP2349150.1"/>
    <property type="molecule type" value="Genomic_DNA"/>
</dbReference>
<comment type="similarity">
    <text evidence="2">Belongs to the DegT/DnrJ/EryC1 family.</text>
</comment>
<keyword evidence="3" id="KW-0808">Transferase</keyword>
<dbReference type="EC" id="2.6.1.59" evidence="3"/>
<evidence type="ECO:0000256" key="2">
    <source>
        <dbReference type="RuleBase" id="RU004508"/>
    </source>
</evidence>
<dbReference type="NCBIfam" id="TIGR02379">
    <property type="entry name" value="ECA_wecE"/>
    <property type="match status" value="1"/>
</dbReference>
<sequence>MSTTAVRTVPFNRPYVSERELDYVAQAVRNGRTCGDGPFTRRASALLRELTGARHALLTTSCTHALEMSALLLDLRPGDEVIVPSFTFMSTANAYALRGAVPVFADCRPDTLNLEERLVEEAVTERTRAIAVVHYAGVACAMEELGKIADRYGLALVEDNAHGLGGSYQGRPLGSFGDMAAQSFHETKNVQCGEGGALLVNDDELAARAEIVREKGTDRGRFFRGQVDKYRWVDIGSSYLPSDVLAAQLTGQFEAFGDIQRRRLEVWRAYHEGLAGWAAANGVGRPTVPDGCEHPAHLYYLMLPGLDSRQAFIAHLAARGVQAPFHYQPLHDAPAGIRYGRPAPGGCPVTEQVADRLVRLPLHAGLGEEDVAYVIDAVREFTVREDAVRKGEAR</sequence>
<evidence type="ECO:0000313" key="3">
    <source>
        <dbReference type="EMBL" id="MCP2349150.1"/>
    </source>
</evidence>
<dbReference type="NCBIfam" id="NF008687">
    <property type="entry name" value="PRK11706.1"/>
    <property type="match status" value="1"/>
</dbReference>
<dbReference type="InterPro" id="IPR000653">
    <property type="entry name" value="DegT/StrS_aminotransferase"/>
</dbReference>
<dbReference type="PANTHER" id="PTHR30244">
    <property type="entry name" value="TRANSAMINASE"/>
    <property type="match status" value="1"/>
</dbReference>
<evidence type="ECO:0000313" key="4">
    <source>
        <dbReference type="Proteomes" id="UP001320766"/>
    </source>
</evidence>
<dbReference type="InterPro" id="IPR015424">
    <property type="entry name" value="PyrdxlP-dep_Trfase"/>
</dbReference>
<comment type="caution">
    <text evidence="3">The sequence shown here is derived from an EMBL/GenBank/DDBJ whole genome shotgun (WGS) entry which is preliminary data.</text>
</comment>
<organism evidence="3 4">
    <name type="scientific">Nonomuraea roseoviolacea subsp. carminata</name>
    <dbReference type="NCBI Taxonomy" id="160689"/>
    <lineage>
        <taxon>Bacteria</taxon>
        <taxon>Bacillati</taxon>
        <taxon>Actinomycetota</taxon>
        <taxon>Actinomycetes</taxon>
        <taxon>Streptosporangiales</taxon>
        <taxon>Streptosporangiaceae</taxon>
        <taxon>Nonomuraea</taxon>
    </lineage>
</organism>
<proteinExistence type="inferred from homology"/>
<dbReference type="InterPro" id="IPR015422">
    <property type="entry name" value="PyrdxlP-dep_Trfase_small"/>
</dbReference>
<dbReference type="PANTHER" id="PTHR30244:SF34">
    <property type="entry name" value="DTDP-4-AMINO-4,6-DIDEOXYGALACTOSE TRANSAMINASE"/>
    <property type="match status" value="1"/>
</dbReference>
<dbReference type="PIRSF" id="PIRSF000390">
    <property type="entry name" value="PLP_StrS"/>
    <property type="match status" value="1"/>
</dbReference>
<comment type="cofactor">
    <cofactor evidence="1">
        <name>pyridoxal 5'-phosphate</name>
        <dbReference type="ChEBI" id="CHEBI:597326"/>
    </cofactor>
</comment>
<dbReference type="Pfam" id="PF01041">
    <property type="entry name" value="DegT_DnrJ_EryC1"/>
    <property type="match status" value="1"/>
</dbReference>
<protein>
    <submittedName>
        <fullName evidence="3">dTDP-4-amino-4,6-dideoxygalactose transaminase</fullName>
        <ecNumber evidence="3">2.6.1.59</ecNumber>
    </submittedName>
</protein>
<keyword evidence="3" id="KW-0032">Aminotransferase</keyword>
<name>A0ABT1K5I9_9ACTN</name>
<dbReference type="InterPro" id="IPR015421">
    <property type="entry name" value="PyrdxlP-dep_Trfase_major"/>
</dbReference>
<dbReference type="GO" id="GO:0019180">
    <property type="term" value="F:dTDP-4-amino-4,6-dideoxygalactose transaminase activity"/>
    <property type="evidence" value="ECO:0007669"/>
    <property type="project" value="UniProtKB-EC"/>
</dbReference>
<dbReference type="CDD" id="cd00616">
    <property type="entry name" value="AHBA_syn"/>
    <property type="match status" value="1"/>
</dbReference>
<reference evidence="3 4" key="1">
    <citation type="submission" date="2022-06" db="EMBL/GenBank/DDBJ databases">
        <title>Sequencing the genomes of 1000 actinobacteria strains.</title>
        <authorList>
            <person name="Klenk H.-P."/>
        </authorList>
    </citation>
    <scope>NUCLEOTIDE SEQUENCE [LARGE SCALE GENOMIC DNA]</scope>
    <source>
        <strain evidence="3 4">DSM 44170</strain>
    </source>
</reference>
<dbReference type="InterPro" id="IPR012749">
    <property type="entry name" value="WecE-like"/>
</dbReference>
<dbReference type="Proteomes" id="UP001320766">
    <property type="component" value="Unassembled WGS sequence"/>
</dbReference>
<keyword evidence="4" id="KW-1185">Reference proteome</keyword>
<dbReference type="RefSeq" id="WP_345025712.1">
    <property type="nucleotide sequence ID" value="NZ_BAAAVE010000048.1"/>
</dbReference>
<dbReference type="SUPFAM" id="SSF53383">
    <property type="entry name" value="PLP-dependent transferases"/>
    <property type="match status" value="1"/>
</dbReference>
<accession>A0ABT1K5I9</accession>
<keyword evidence="2" id="KW-0663">Pyridoxal phosphate</keyword>
<gene>
    <name evidence="3" type="ORF">HD595_005272</name>
</gene>
<dbReference type="Gene3D" id="3.90.1150.10">
    <property type="entry name" value="Aspartate Aminotransferase, domain 1"/>
    <property type="match status" value="1"/>
</dbReference>
<evidence type="ECO:0000256" key="1">
    <source>
        <dbReference type="ARBA" id="ARBA00001933"/>
    </source>
</evidence>